<reference evidence="3" key="1">
    <citation type="journal article" date="2021" name="Nat. Commun.">
        <title>Genomic analyses provide insights into spinach domestication and the genetic basis of agronomic traits.</title>
        <authorList>
            <person name="Cai X."/>
            <person name="Sun X."/>
            <person name="Xu C."/>
            <person name="Sun H."/>
            <person name="Wang X."/>
            <person name="Ge C."/>
            <person name="Zhang Z."/>
            <person name="Wang Q."/>
            <person name="Fei Z."/>
            <person name="Jiao C."/>
            <person name="Wang Q."/>
        </authorList>
    </citation>
    <scope>NUCLEOTIDE SEQUENCE [LARGE SCALE GENOMIC DNA]</scope>
    <source>
        <strain evidence="3">cv. Varoflay</strain>
    </source>
</reference>
<feature type="domain" description="DUF4220" evidence="2">
    <location>
        <begin position="187"/>
        <end position="434"/>
    </location>
</feature>
<gene>
    <name evidence="4" type="primary">LOC110797974</name>
</gene>
<feature type="transmembrane region" description="Helical" evidence="1">
    <location>
        <begin position="85"/>
        <end position="107"/>
    </location>
</feature>
<feature type="transmembrane region" description="Helical" evidence="1">
    <location>
        <begin position="54"/>
        <end position="73"/>
    </location>
</feature>
<reference evidence="4" key="2">
    <citation type="submission" date="2025-08" db="UniProtKB">
        <authorList>
            <consortium name="RefSeq"/>
        </authorList>
    </citation>
    <scope>IDENTIFICATION</scope>
    <source>
        <tissue evidence="4">Leaf</tissue>
    </source>
</reference>
<protein>
    <submittedName>
        <fullName evidence="4">Uncharacterized protein isoform X2</fullName>
    </submittedName>
</protein>
<dbReference type="InterPro" id="IPR025315">
    <property type="entry name" value="DUF4220"/>
</dbReference>
<feature type="domain" description="DUF4220" evidence="2">
    <location>
        <begin position="88"/>
        <end position="180"/>
    </location>
</feature>
<sequence length="729" mass="85084">MTNNLFFTPSFYTHHLTIYFAGTSLFFLLFNVLGGVMKFTIVQFISELWRNWDIQMFVMLSLSLQLFLIWFASLRKRVSKQILYVSIWLAYLLADWAAVFAIGLIHYKGCTDEKVAKGTLFSFWAPFLLVHLGGPDTITALTMEDNELWRRHLLQFIAQTVATCNILYHNPPPDPLLWLPVALIFMDPDPGPNYAMFMEQYALKVEDGFRTRIETIAEPELEQDLHNFEVRQKGRLQGVQVVKDAYRFYQRFKGLIVDFEYSFRERNKSVQYFLSLEEDDAFRVVETELNFLYEAFYTKAIILHRRASYLVRCCCLSFGLISFGVFFFWEKFGDRSKKLHIEHRDIQISYTLLLGAVALDVISILVLVFSNWSVAFLVKDYKENKSRSLFNNVTDKVLAFGIRWFSAFPEAPQVSQFIFRPWSNSICQFSLLEYYLNQRGSRTNKILDSLGVKLFCDDLRYVDTYKFTQNMKKLIFQELKKKSERVNDPEKAKHLCRARGNWVLKSYVGKGKVLELNNWILEVEYDESLLLWHIATEVCYNMDKLRYDEDRVISKVLSDYMVYLLVMKPMMISNVAGISDLRLRDTEAEALRYIQSILPDAKDDSQLNSLPTPLDLLCRKMMSMLIRDDVKPGDVKGTRSKSVLFEACRLANKLMTLPKEVNRWEVMSRVWVELLCYAASHCRPTSHVQQVSRGGELISVVWFLMTHLGLGEKFHLEDGPTRTKLIVDE</sequence>
<dbReference type="Pfam" id="PF13968">
    <property type="entry name" value="DUF4220"/>
    <property type="match status" value="2"/>
</dbReference>
<evidence type="ECO:0000256" key="1">
    <source>
        <dbReference type="SAM" id="Phobius"/>
    </source>
</evidence>
<name>A0ABM3RFY5_SPIOL</name>
<accession>A0ABM3RFY5</accession>
<dbReference type="RefSeq" id="XP_056694519.1">
    <property type="nucleotide sequence ID" value="XM_056838541.1"/>
</dbReference>
<proteinExistence type="predicted"/>
<feature type="transmembrane region" description="Helical" evidence="1">
    <location>
        <begin position="309"/>
        <end position="329"/>
    </location>
</feature>
<feature type="transmembrane region" description="Helical" evidence="1">
    <location>
        <begin position="12"/>
        <end position="33"/>
    </location>
</feature>
<dbReference type="InterPro" id="IPR007658">
    <property type="entry name" value="DUF594"/>
</dbReference>
<dbReference type="PANTHER" id="PTHR31325">
    <property type="entry name" value="OS01G0798800 PROTEIN-RELATED"/>
    <property type="match status" value="1"/>
</dbReference>
<dbReference type="Pfam" id="PF04578">
    <property type="entry name" value="DUF594"/>
    <property type="match status" value="1"/>
</dbReference>
<keyword evidence="1" id="KW-0812">Transmembrane</keyword>
<dbReference type="GeneID" id="110797974"/>
<organism evidence="3 4">
    <name type="scientific">Spinacia oleracea</name>
    <name type="common">Spinach</name>
    <dbReference type="NCBI Taxonomy" id="3562"/>
    <lineage>
        <taxon>Eukaryota</taxon>
        <taxon>Viridiplantae</taxon>
        <taxon>Streptophyta</taxon>
        <taxon>Embryophyta</taxon>
        <taxon>Tracheophyta</taxon>
        <taxon>Spermatophyta</taxon>
        <taxon>Magnoliopsida</taxon>
        <taxon>eudicotyledons</taxon>
        <taxon>Gunneridae</taxon>
        <taxon>Pentapetalae</taxon>
        <taxon>Caryophyllales</taxon>
        <taxon>Chenopodiaceae</taxon>
        <taxon>Chenopodioideae</taxon>
        <taxon>Anserineae</taxon>
        <taxon>Spinacia</taxon>
    </lineage>
</organism>
<keyword evidence="3" id="KW-1185">Reference proteome</keyword>
<keyword evidence="1" id="KW-1133">Transmembrane helix</keyword>
<dbReference type="Proteomes" id="UP000813463">
    <property type="component" value="Chromosome 3"/>
</dbReference>
<feature type="transmembrane region" description="Helical" evidence="1">
    <location>
        <begin position="349"/>
        <end position="378"/>
    </location>
</feature>
<evidence type="ECO:0000313" key="3">
    <source>
        <dbReference type="Proteomes" id="UP000813463"/>
    </source>
</evidence>
<keyword evidence="1" id="KW-0472">Membrane</keyword>
<evidence type="ECO:0000259" key="2">
    <source>
        <dbReference type="Pfam" id="PF13968"/>
    </source>
</evidence>
<evidence type="ECO:0000313" key="4">
    <source>
        <dbReference type="RefSeq" id="XP_056694519.1"/>
    </source>
</evidence>